<comment type="caution">
    <text evidence="1">The sequence shown here is derived from an EMBL/GenBank/DDBJ whole genome shotgun (WGS) entry which is preliminary data.</text>
</comment>
<name>A0A7Z9AVY1_ENTHR</name>
<dbReference type="RefSeq" id="WP_010737024.1">
    <property type="nucleotide sequence ID" value="NZ_CABEEP010000001.1"/>
</dbReference>
<accession>A0A7Z9AVY1</accession>
<proteinExistence type="predicted"/>
<gene>
    <name evidence="1" type="ORF">NCTC12204_02436</name>
</gene>
<evidence type="ECO:0000313" key="1">
    <source>
        <dbReference type="EMBL" id="VTQ69228.1"/>
    </source>
</evidence>
<protein>
    <submittedName>
        <fullName evidence="1">Uncharacterized protein</fullName>
    </submittedName>
</protein>
<evidence type="ECO:0000313" key="2">
    <source>
        <dbReference type="Proteomes" id="UP000352698"/>
    </source>
</evidence>
<dbReference type="AlphaFoldDB" id="A0A7Z9AVY1"/>
<organism evidence="1 2">
    <name type="scientific">Enterococcus hirae</name>
    <dbReference type="NCBI Taxonomy" id="1354"/>
    <lineage>
        <taxon>Bacteria</taxon>
        <taxon>Bacillati</taxon>
        <taxon>Bacillota</taxon>
        <taxon>Bacilli</taxon>
        <taxon>Lactobacillales</taxon>
        <taxon>Enterococcaceae</taxon>
        <taxon>Enterococcus</taxon>
    </lineage>
</organism>
<sequence length="273" mass="32689">MELLEKETFYYKYNDHLIEPVHCAFFKEDNNQGITSHQEAVLAFLTYFNRVWCIWTPKFVPGLTQKFSEVPKVEVTLTPEVEARIEAEVDAQIKGDIQGEIKYLQAVGRKVDLKKLQIDHEERKQERYQMIKELRKEREALLIRFPQLYERTEEVTLTYMEETSFDTYDGFPIRVNPEMMKADEISSTTFFAKGGEYQIAFCSYLQTHRTIEDFRRVNQLLFPDRSELVIYQWHTDFTNFYNEGRRDDGAYLWSIYDKKQKRFTVIDIELFIP</sequence>
<dbReference type="Proteomes" id="UP000352698">
    <property type="component" value="Unassembled WGS sequence"/>
</dbReference>
<dbReference type="EMBL" id="CABEEP010000001">
    <property type="protein sequence ID" value="VTQ69228.1"/>
    <property type="molecule type" value="Genomic_DNA"/>
</dbReference>
<reference evidence="1 2" key="1">
    <citation type="submission" date="2019-05" db="EMBL/GenBank/DDBJ databases">
        <authorList>
            <consortium name="Pathogen Informatics"/>
        </authorList>
    </citation>
    <scope>NUCLEOTIDE SEQUENCE [LARGE SCALE GENOMIC DNA]</scope>
    <source>
        <strain evidence="1 2">NCTC12204</strain>
    </source>
</reference>